<accession>A0A0V0Z9B6</accession>
<keyword evidence="2" id="KW-1185">Reference proteome</keyword>
<comment type="caution">
    <text evidence="1">The sequence shown here is derived from an EMBL/GenBank/DDBJ whole genome shotgun (WGS) entry which is preliminary data.</text>
</comment>
<dbReference type="EMBL" id="JYDQ01000299">
    <property type="protein sequence ID" value="KRY08957.1"/>
    <property type="molecule type" value="Genomic_DNA"/>
</dbReference>
<gene>
    <name evidence="1" type="ORF">T12_3369</name>
</gene>
<dbReference type="AlphaFoldDB" id="A0A0V0Z9B6"/>
<dbReference type="OrthoDB" id="5918804at2759"/>
<reference evidence="1 2" key="1">
    <citation type="submission" date="2015-01" db="EMBL/GenBank/DDBJ databases">
        <title>Evolution of Trichinella species and genotypes.</title>
        <authorList>
            <person name="Korhonen P.K."/>
            <person name="Edoardo P."/>
            <person name="Giuseppe L.R."/>
            <person name="Gasser R.B."/>
        </authorList>
    </citation>
    <scope>NUCLEOTIDE SEQUENCE [LARGE SCALE GENOMIC DNA]</scope>
    <source>
        <strain evidence="1">ISS2496</strain>
    </source>
</reference>
<dbReference type="Proteomes" id="UP000054783">
    <property type="component" value="Unassembled WGS sequence"/>
</dbReference>
<proteinExistence type="predicted"/>
<organism evidence="1 2">
    <name type="scientific">Trichinella patagoniensis</name>
    <dbReference type="NCBI Taxonomy" id="990121"/>
    <lineage>
        <taxon>Eukaryota</taxon>
        <taxon>Metazoa</taxon>
        <taxon>Ecdysozoa</taxon>
        <taxon>Nematoda</taxon>
        <taxon>Enoplea</taxon>
        <taxon>Dorylaimia</taxon>
        <taxon>Trichinellida</taxon>
        <taxon>Trichinellidae</taxon>
        <taxon>Trichinella</taxon>
    </lineage>
</organism>
<evidence type="ECO:0000313" key="2">
    <source>
        <dbReference type="Proteomes" id="UP000054783"/>
    </source>
</evidence>
<protein>
    <submittedName>
        <fullName evidence="1">Uncharacterized protein</fullName>
    </submittedName>
</protein>
<sequence>MNFSHPLAETIQICGYFYDPVDHKDDRQQQQMRTWQLGFTCTCTHPSGSTGQPVNDIVLAATCHTGQLSATLKADPISLTLDHSAHTNIRMESQRCRSTMIDYFYDCSYKIVSGSQSGRYRPFGIDGTV</sequence>
<evidence type="ECO:0000313" key="1">
    <source>
        <dbReference type="EMBL" id="KRY08957.1"/>
    </source>
</evidence>
<name>A0A0V0Z9B6_9BILA</name>